<dbReference type="AlphaFoldDB" id="A0A2P4SJ40"/>
<keyword evidence="25" id="KW-1185">Reference proteome</keyword>
<dbReference type="InterPro" id="IPR002253">
    <property type="entry name" value="Flavin_mOase_1"/>
</dbReference>
<comment type="subcellular location">
    <subcellularLocation>
        <location evidence="2">Endoplasmic reticulum membrane</location>
        <topology evidence="2">Single-pass membrane protein</topology>
    </subcellularLocation>
</comment>
<evidence type="ECO:0000256" key="15">
    <source>
        <dbReference type="ARBA" id="ARBA00034536"/>
    </source>
</evidence>
<evidence type="ECO:0000256" key="12">
    <source>
        <dbReference type="ARBA" id="ARBA00023136"/>
    </source>
</evidence>
<evidence type="ECO:0000256" key="16">
    <source>
        <dbReference type="ARBA" id="ARBA00034554"/>
    </source>
</evidence>
<evidence type="ECO:0000256" key="2">
    <source>
        <dbReference type="ARBA" id="ARBA00004389"/>
    </source>
</evidence>
<evidence type="ECO:0000256" key="9">
    <source>
        <dbReference type="ARBA" id="ARBA00022989"/>
    </source>
</evidence>
<dbReference type="EC" id="1.14.13.8" evidence="4"/>
<dbReference type="FunFam" id="3.50.50.60:FF:000023">
    <property type="entry name" value="Dimethylaniline monooxygenase [N-oxide-forming]"/>
    <property type="match status" value="1"/>
</dbReference>
<evidence type="ECO:0000313" key="25">
    <source>
        <dbReference type="Proteomes" id="UP000237246"/>
    </source>
</evidence>
<dbReference type="PIRSF" id="PIRSF000332">
    <property type="entry name" value="FMO"/>
    <property type="match status" value="1"/>
</dbReference>
<dbReference type="PRINTS" id="PR01121">
    <property type="entry name" value="FMOXYGENASE1"/>
</dbReference>
<comment type="similarity">
    <text evidence="3">Belongs to the FMO family.</text>
</comment>
<dbReference type="InterPro" id="IPR050346">
    <property type="entry name" value="FMO-like"/>
</dbReference>
<keyword evidence="7" id="KW-0274">FAD</keyword>
<dbReference type="PRINTS" id="PR00370">
    <property type="entry name" value="FMOXYGENASE"/>
</dbReference>
<accession>A0A2P4SJ40</accession>
<dbReference type="Gene3D" id="3.50.50.60">
    <property type="entry name" value="FAD/NAD(P)-binding domain"/>
    <property type="match status" value="1"/>
</dbReference>
<dbReference type="GO" id="GO:0005789">
    <property type="term" value="C:endoplasmic reticulum membrane"/>
    <property type="evidence" value="ECO:0007669"/>
    <property type="project" value="UniProtKB-SubCell"/>
</dbReference>
<evidence type="ECO:0000256" key="18">
    <source>
        <dbReference type="ARBA" id="ARBA00045957"/>
    </source>
</evidence>
<dbReference type="InterPro" id="IPR020946">
    <property type="entry name" value="Flavin_mOase-like"/>
</dbReference>
<evidence type="ECO:0000256" key="20">
    <source>
        <dbReference type="ARBA" id="ARBA00048041"/>
    </source>
</evidence>
<feature type="transmembrane region" description="Helical" evidence="23">
    <location>
        <begin position="299"/>
        <end position="319"/>
    </location>
</feature>
<dbReference type="InterPro" id="IPR000960">
    <property type="entry name" value="Flavin_mOase"/>
</dbReference>
<proteinExistence type="inferred from homology"/>
<evidence type="ECO:0000256" key="23">
    <source>
        <dbReference type="SAM" id="Phobius"/>
    </source>
</evidence>
<dbReference type="EMBL" id="PPHD01043718">
    <property type="protein sequence ID" value="POI24115.1"/>
    <property type="molecule type" value="Genomic_DNA"/>
</dbReference>
<comment type="catalytic activity">
    <reaction evidence="22">
        <text>N,N-dimethylaniline + NADPH + O2 + H(+) = N,N-dimethylaniline N-oxide + NADP(+) + H2O</text>
        <dbReference type="Rhea" id="RHEA:24468"/>
        <dbReference type="ChEBI" id="CHEBI:15377"/>
        <dbReference type="ChEBI" id="CHEBI:15378"/>
        <dbReference type="ChEBI" id="CHEBI:15379"/>
        <dbReference type="ChEBI" id="CHEBI:16269"/>
        <dbReference type="ChEBI" id="CHEBI:17735"/>
        <dbReference type="ChEBI" id="CHEBI:57783"/>
        <dbReference type="ChEBI" id="CHEBI:58349"/>
        <dbReference type="EC" id="1.14.13.8"/>
    </reaction>
    <physiologicalReaction direction="left-to-right" evidence="22">
        <dbReference type="Rhea" id="RHEA:24469"/>
    </physiologicalReaction>
</comment>
<dbReference type="EC" id="1.14.13.148" evidence="14"/>
<evidence type="ECO:0000256" key="3">
    <source>
        <dbReference type="ARBA" id="ARBA00009183"/>
    </source>
</evidence>
<keyword evidence="8" id="KW-0521">NADP</keyword>
<keyword evidence="9 23" id="KW-1133">Transmembrane helix</keyword>
<dbReference type="GO" id="GO:0050660">
    <property type="term" value="F:flavin adenine dinucleotide binding"/>
    <property type="evidence" value="ECO:0007669"/>
    <property type="project" value="InterPro"/>
</dbReference>
<feature type="non-terminal residue" evidence="24">
    <location>
        <position position="1"/>
    </location>
</feature>
<comment type="catalytic activity">
    <reaction evidence="19">
        <text>hypotaurine + NADH + O2 + H(+) = taurine + NAD(+) + H2O</text>
        <dbReference type="Rhea" id="RHEA:74111"/>
        <dbReference type="ChEBI" id="CHEBI:15377"/>
        <dbReference type="ChEBI" id="CHEBI:15378"/>
        <dbReference type="ChEBI" id="CHEBI:15379"/>
        <dbReference type="ChEBI" id="CHEBI:57540"/>
        <dbReference type="ChEBI" id="CHEBI:57853"/>
        <dbReference type="ChEBI" id="CHEBI:57945"/>
        <dbReference type="ChEBI" id="CHEBI:507393"/>
        <dbReference type="EC" id="1.14.13.8"/>
    </reaction>
    <physiologicalReaction direction="left-to-right" evidence="19">
        <dbReference type="Rhea" id="RHEA:74112"/>
    </physiologicalReaction>
</comment>
<keyword evidence="6 23" id="KW-0812">Transmembrane</keyword>
<dbReference type="GO" id="GO:0004499">
    <property type="term" value="F:N,N-dimethylaniline monooxygenase activity"/>
    <property type="evidence" value="ECO:0007669"/>
    <property type="project" value="InterPro"/>
</dbReference>
<reference evidence="24 25" key="1">
    <citation type="submission" date="2018-01" db="EMBL/GenBank/DDBJ databases">
        <title>Comparison of the Chinese Bamboo Partridge and Red Junglefowl genome sequences highlights the importance of demography in genome evolution.</title>
        <authorList>
            <person name="Tiley G.P."/>
            <person name="Kimball R.T."/>
            <person name="Braun E.L."/>
            <person name="Burleigh J.G."/>
        </authorList>
    </citation>
    <scope>NUCLEOTIDE SEQUENCE [LARGE SCALE GENOMIC DNA]</scope>
    <source>
        <strain evidence="24">RTK389</strain>
        <tissue evidence="24">Blood</tissue>
    </source>
</reference>
<evidence type="ECO:0000256" key="5">
    <source>
        <dbReference type="ARBA" id="ARBA00022630"/>
    </source>
</evidence>
<evidence type="ECO:0000256" key="17">
    <source>
        <dbReference type="ARBA" id="ARBA00034561"/>
    </source>
</evidence>
<sequence length="320" mass="36431">IEKFKGCYLHSRDYKEPEKFRGKKVLVVGLGNSGCDIAVELSTVASQVYLSSRRGSWVMSRVWNFGYPWDMLLITRFWTWLDNFLPKAVSDWLYVRSMNQQYKHEDFGLMPVDGTSRREPVLNDDILSRITCGAVLIKPNVKEFRETSVLFQDGTVQDNLDAVIFATGYSHSFPFMEDESIIESKNNEATLYKFIVPPRLEKPTMAVIGFGTSNTLQTDYITYMNELTSAIGAKPNVLKLLLTDPLLALKVVFGPCTPYQFRLTGPGKWSGARRAIFTQWDRTLKPTRTREAPPTTSTLPSWLVLGMLLIPLLLLLTVFY</sequence>
<evidence type="ECO:0000256" key="22">
    <source>
        <dbReference type="ARBA" id="ARBA00049443"/>
    </source>
</evidence>
<dbReference type="OrthoDB" id="66881at2759"/>
<name>A0A2P4SJ40_BAMTH</name>
<comment type="catalytic activity">
    <reaction evidence="21">
        <text>trimethylamine + NADPH + O2 = trimethylamine N-oxide + NADP(+) + H2O</text>
        <dbReference type="Rhea" id="RHEA:31979"/>
        <dbReference type="ChEBI" id="CHEBI:15377"/>
        <dbReference type="ChEBI" id="CHEBI:15379"/>
        <dbReference type="ChEBI" id="CHEBI:15724"/>
        <dbReference type="ChEBI" id="CHEBI:57783"/>
        <dbReference type="ChEBI" id="CHEBI:58349"/>
        <dbReference type="ChEBI" id="CHEBI:58389"/>
        <dbReference type="EC" id="1.14.13.148"/>
    </reaction>
    <physiologicalReaction direction="left-to-right" evidence="21">
        <dbReference type="Rhea" id="RHEA:31980"/>
    </physiologicalReaction>
</comment>
<dbReference type="InterPro" id="IPR036188">
    <property type="entry name" value="FAD/NAD-bd_sf"/>
</dbReference>
<keyword evidence="11" id="KW-0503">Monooxygenase</keyword>
<dbReference type="Proteomes" id="UP000237246">
    <property type="component" value="Unassembled WGS sequence"/>
</dbReference>
<evidence type="ECO:0000256" key="8">
    <source>
        <dbReference type="ARBA" id="ARBA00022857"/>
    </source>
</evidence>
<protein>
    <recommendedName>
        <fullName evidence="15">Flavin-containing monooxygenase 1</fullName>
        <ecNumber evidence="14">1.14.13.148</ecNumber>
        <ecNumber evidence="4">1.14.13.8</ecNumber>
    </recommendedName>
    <alternativeName>
        <fullName evidence="17">Dimethylaniline monooxygenase [N-oxide-forming] 1</fullName>
    </alternativeName>
    <alternativeName>
        <fullName evidence="13">Dimethylaniline oxidase 1</fullName>
    </alternativeName>
    <alternativeName>
        <fullName evidence="16">Trimethylamine monooxygenase</fullName>
    </alternativeName>
</protein>
<dbReference type="Pfam" id="PF00743">
    <property type="entry name" value="FMO-like"/>
    <property type="match status" value="2"/>
</dbReference>
<comment type="caution">
    <text evidence="24">The sequence shown here is derived from an EMBL/GenBank/DDBJ whole genome shotgun (WGS) entry which is preliminary data.</text>
</comment>
<evidence type="ECO:0000256" key="21">
    <source>
        <dbReference type="ARBA" id="ARBA00048088"/>
    </source>
</evidence>
<dbReference type="PANTHER" id="PTHR23023">
    <property type="entry name" value="DIMETHYLANILINE MONOOXYGENASE"/>
    <property type="match status" value="1"/>
</dbReference>
<comment type="catalytic activity">
    <reaction evidence="20">
        <text>hypotaurine + NADPH + O2 + H(+) = taurine + NADP(+) + H2O</text>
        <dbReference type="Rhea" id="RHEA:69819"/>
        <dbReference type="ChEBI" id="CHEBI:15377"/>
        <dbReference type="ChEBI" id="CHEBI:15378"/>
        <dbReference type="ChEBI" id="CHEBI:15379"/>
        <dbReference type="ChEBI" id="CHEBI:57783"/>
        <dbReference type="ChEBI" id="CHEBI:57853"/>
        <dbReference type="ChEBI" id="CHEBI:58349"/>
        <dbReference type="ChEBI" id="CHEBI:507393"/>
        <dbReference type="EC" id="1.14.13.8"/>
    </reaction>
    <physiologicalReaction direction="left-to-right" evidence="20">
        <dbReference type="Rhea" id="RHEA:69820"/>
    </physiologicalReaction>
</comment>
<gene>
    <name evidence="24" type="ORF">CIB84_012137</name>
</gene>
<evidence type="ECO:0000313" key="24">
    <source>
        <dbReference type="EMBL" id="POI24115.1"/>
    </source>
</evidence>
<keyword evidence="5" id="KW-0285">Flavoprotein</keyword>
<evidence type="ECO:0000256" key="14">
    <source>
        <dbReference type="ARBA" id="ARBA00034528"/>
    </source>
</evidence>
<evidence type="ECO:0000256" key="10">
    <source>
        <dbReference type="ARBA" id="ARBA00023002"/>
    </source>
</evidence>
<evidence type="ECO:0000256" key="4">
    <source>
        <dbReference type="ARBA" id="ARBA00012850"/>
    </source>
</evidence>
<evidence type="ECO:0000256" key="19">
    <source>
        <dbReference type="ARBA" id="ARBA00047338"/>
    </source>
</evidence>
<organism evidence="24 25">
    <name type="scientific">Bambusicola thoracicus</name>
    <name type="common">Chinese bamboo-partridge</name>
    <name type="synonym">Perdix thoracica</name>
    <dbReference type="NCBI Taxonomy" id="9083"/>
    <lineage>
        <taxon>Eukaryota</taxon>
        <taxon>Metazoa</taxon>
        <taxon>Chordata</taxon>
        <taxon>Craniata</taxon>
        <taxon>Vertebrata</taxon>
        <taxon>Euteleostomi</taxon>
        <taxon>Archelosauria</taxon>
        <taxon>Archosauria</taxon>
        <taxon>Dinosauria</taxon>
        <taxon>Saurischia</taxon>
        <taxon>Theropoda</taxon>
        <taxon>Coelurosauria</taxon>
        <taxon>Aves</taxon>
        <taxon>Neognathae</taxon>
        <taxon>Galloanserae</taxon>
        <taxon>Galliformes</taxon>
        <taxon>Phasianidae</taxon>
        <taxon>Perdicinae</taxon>
        <taxon>Bambusicola</taxon>
    </lineage>
</organism>
<comment type="function">
    <text evidence="18">Broad spectrum monooxygenase that catalyzes the oxygenation of a wide variety of nitrogen- and sulfur-containing compounds including xenobiotics. Catalyzes the S-oxygenation of hypotaurine to produce taurine, an organic osmolyte involved in cell volume regulation as well as a variety of cytoprotective and developmental processes. In vitro, catalyzes the N-oxygenation of trimethylamine (TMA) to produce trimethylamine N-oxide (TMAO) and could therefore participate to the detoxification of this compound that is generated by the action of gut microbiota from dietary precursors such as choline, choline containing compounds, betaine or L-carnitine.</text>
</comment>
<comment type="cofactor">
    <cofactor evidence="1">
        <name>FAD</name>
        <dbReference type="ChEBI" id="CHEBI:57692"/>
    </cofactor>
</comment>
<evidence type="ECO:0000256" key="13">
    <source>
        <dbReference type="ARBA" id="ARBA00029725"/>
    </source>
</evidence>
<dbReference type="GO" id="GO:0034899">
    <property type="term" value="F:trimethylamine monooxygenase activity"/>
    <property type="evidence" value="ECO:0007669"/>
    <property type="project" value="UniProtKB-EC"/>
</dbReference>
<evidence type="ECO:0000256" key="11">
    <source>
        <dbReference type="ARBA" id="ARBA00023033"/>
    </source>
</evidence>
<evidence type="ECO:0000256" key="7">
    <source>
        <dbReference type="ARBA" id="ARBA00022827"/>
    </source>
</evidence>
<evidence type="ECO:0000256" key="6">
    <source>
        <dbReference type="ARBA" id="ARBA00022692"/>
    </source>
</evidence>
<evidence type="ECO:0000256" key="1">
    <source>
        <dbReference type="ARBA" id="ARBA00001974"/>
    </source>
</evidence>
<keyword evidence="10" id="KW-0560">Oxidoreductase</keyword>
<dbReference type="SUPFAM" id="SSF51905">
    <property type="entry name" value="FAD/NAD(P)-binding domain"/>
    <property type="match status" value="2"/>
</dbReference>
<dbReference type="FunFam" id="3.50.50.60:FF:000042">
    <property type="entry name" value="Dimethylaniline monooxygenase [N-oxide-forming]"/>
    <property type="match status" value="1"/>
</dbReference>
<dbReference type="GO" id="GO:0050661">
    <property type="term" value="F:NADP binding"/>
    <property type="evidence" value="ECO:0007669"/>
    <property type="project" value="InterPro"/>
</dbReference>
<keyword evidence="12 23" id="KW-0472">Membrane</keyword>